<name>A0AAD4STI6_9MAGN</name>
<evidence type="ECO:0000256" key="1">
    <source>
        <dbReference type="SAM" id="Phobius"/>
    </source>
</evidence>
<dbReference type="AlphaFoldDB" id="A0AAD4STI6"/>
<dbReference type="Pfam" id="PF00004">
    <property type="entry name" value="AAA"/>
    <property type="match status" value="1"/>
</dbReference>
<feature type="domain" description="ATPase AAA-type core" evidence="2">
    <location>
        <begin position="312"/>
        <end position="394"/>
    </location>
</feature>
<dbReference type="Gene3D" id="3.40.50.300">
    <property type="entry name" value="P-loop containing nucleotide triphosphate hydrolases"/>
    <property type="match status" value="1"/>
</dbReference>
<dbReference type="GO" id="GO:0016887">
    <property type="term" value="F:ATP hydrolysis activity"/>
    <property type="evidence" value="ECO:0007669"/>
    <property type="project" value="InterPro"/>
</dbReference>
<evidence type="ECO:0000313" key="4">
    <source>
        <dbReference type="Proteomes" id="UP001202328"/>
    </source>
</evidence>
<evidence type="ECO:0000313" key="3">
    <source>
        <dbReference type="EMBL" id="KAI3923325.1"/>
    </source>
</evidence>
<keyword evidence="1" id="KW-1133">Transmembrane helix</keyword>
<feature type="non-terminal residue" evidence="3">
    <location>
        <position position="1"/>
    </location>
</feature>
<protein>
    <recommendedName>
        <fullName evidence="2">ATPase AAA-type core domain-containing protein</fullName>
    </recommendedName>
</protein>
<proteinExistence type="predicted"/>
<keyword evidence="1" id="KW-0812">Transmembrane</keyword>
<dbReference type="EMBL" id="JAJJMB010008487">
    <property type="protein sequence ID" value="KAI3923325.1"/>
    <property type="molecule type" value="Genomic_DNA"/>
</dbReference>
<dbReference type="GO" id="GO:0006508">
    <property type="term" value="P:proteolysis"/>
    <property type="evidence" value="ECO:0007669"/>
    <property type="project" value="TreeGrafter"/>
</dbReference>
<keyword evidence="4" id="KW-1185">Reference proteome</keyword>
<keyword evidence="1" id="KW-0472">Membrane</keyword>
<dbReference type="GO" id="GO:0004176">
    <property type="term" value="F:ATP-dependent peptidase activity"/>
    <property type="evidence" value="ECO:0007669"/>
    <property type="project" value="TreeGrafter"/>
</dbReference>
<dbReference type="SUPFAM" id="SSF52540">
    <property type="entry name" value="P-loop containing nucleoside triphosphate hydrolases"/>
    <property type="match status" value="1"/>
</dbReference>
<dbReference type="InterPro" id="IPR027417">
    <property type="entry name" value="P-loop_NTPase"/>
</dbReference>
<organism evidence="3 4">
    <name type="scientific">Papaver atlanticum</name>
    <dbReference type="NCBI Taxonomy" id="357466"/>
    <lineage>
        <taxon>Eukaryota</taxon>
        <taxon>Viridiplantae</taxon>
        <taxon>Streptophyta</taxon>
        <taxon>Embryophyta</taxon>
        <taxon>Tracheophyta</taxon>
        <taxon>Spermatophyta</taxon>
        <taxon>Magnoliopsida</taxon>
        <taxon>Ranunculales</taxon>
        <taxon>Papaveraceae</taxon>
        <taxon>Papaveroideae</taxon>
        <taxon>Papaver</taxon>
    </lineage>
</organism>
<gene>
    <name evidence="3" type="ORF">MKW98_026918</name>
</gene>
<dbReference type="PANTHER" id="PTHR23076:SF56">
    <property type="entry name" value="INACTIVE ATP-DEPENDENT ZINC METALLOPROTEASE FTSHI 2, CHLOROPLASTIC-RELATED"/>
    <property type="match status" value="1"/>
</dbReference>
<dbReference type="PANTHER" id="PTHR23076">
    <property type="entry name" value="METALLOPROTEASE M41 FTSH"/>
    <property type="match status" value="1"/>
</dbReference>
<evidence type="ECO:0000259" key="2">
    <source>
        <dbReference type="Pfam" id="PF00004"/>
    </source>
</evidence>
<sequence>MDSYSFLSSSRFQFHQLKSLNPKTHRNGKPIYIPSSISCNFNNSENEEKKRNGLELLQFSVTLSVISASLLSPQAANAAVKTPKSAKRAAKKVEALSPEELKLWSKGLPVVSNRIPYTEILDLKQEGKLKHGLGSSCFRGLPALERDVRIWQSWNKLNLDTVCVNAYTPPVKKSEYPSSCLGFCEQVFVVFYVLSEDKATVQNRKKFELASQGESTCRSKESYERMALVWENMAHDQIVAGFLGVFFVCLFYRAVVLNYRIQQKDYYEDSWRENPYMKVANQFMKSGDRGVDVKFTDVAGMGNGLRGVKIPVGKTLVAKAVAGEAGMNLFSISASQLVKIYAGVGASRVHHLLYVFIDEIDVVGREHGVINGFGGKERNATLNQFLTNSVNKKVHAHKKPIAEDVDYMAVLANVIEVAAINMMRGERSENDFLQAVQIEETGTLDRKYISIE</sequence>
<feature type="transmembrane region" description="Helical" evidence="1">
    <location>
        <begin position="238"/>
        <end position="256"/>
    </location>
</feature>
<reference evidence="3" key="1">
    <citation type="submission" date="2022-04" db="EMBL/GenBank/DDBJ databases">
        <title>A functionally conserved STORR gene fusion in Papaver species that diverged 16.8 million years ago.</title>
        <authorList>
            <person name="Catania T."/>
        </authorList>
    </citation>
    <scope>NUCLEOTIDE SEQUENCE</scope>
    <source>
        <strain evidence="3">S-188037</strain>
    </source>
</reference>
<accession>A0AAD4STI6</accession>
<comment type="caution">
    <text evidence="3">The sequence shown here is derived from an EMBL/GenBank/DDBJ whole genome shotgun (WGS) entry which is preliminary data.</text>
</comment>
<dbReference type="Proteomes" id="UP001202328">
    <property type="component" value="Unassembled WGS sequence"/>
</dbReference>
<dbReference type="GO" id="GO:0009507">
    <property type="term" value="C:chloroplast"/>
    <property type="evidence" value="ECO:0007669"/>
    <property type="project" value="TreeGrafter"/>
</dbReference>
<dbReference type="GO" id="GO:0005524">
    <property type="term" value="F:ATP binding"/>
    <property type="evidence" value="ECO:0007669"/>
    <property type="project" value="InterPro"/>
</dbReference>
<dbReference type="InterPro" id="IPR003959">
    <property type="entry name" value="ATPase_AAA_core"/>
</dbReference>
<dbReference type="GO" id="GO:0045037">
    <property type="term" value="P:protein import into chloroplast stroma"/>
    <property type="evidence" value="ECO:0007669"/>
    <property type="project" value="TreeGrafter"/>
</dbReference>